<gene>
    <name evidence="2" type="ORF">APZ42_004440</name>
</gene>
<comment type="caution">
    <text evidence="2">The sequence shown here is derived from an EMBL/GenBank/DDBJ whole genome shotgun (WGS) entry which is preliminary data.</text>
</comment>
<dbReference type="EMBL" id="LRGB01013140">
    <property type="protein sequence ID" value="KZR99623.1"/>
    <property type="molecule type" value="Genomic_DNA"/>
</dbReference>
<keyword evidence="3" id="KW-1185">Reference proteome</keyword>
<feature type="compositionally biased region" description="Basic residues" evidence="1">
    <location>
        <begin position="117"/>
        <end position="129"/>
    </location>
</feature>
<evidence type="ECO:0000256" key="1">
    <source>
        <dbReference type="SAM" id="MobiDB-lite"/>
    </source>
</evidence>
<evidence type="ECO:0000313" key="3">
    <source>
        <dbReference type="Proteomes" id="UP000076858"/>
    </source>
</evidence>
<dbReference type="Proteomes" id="UP000076858">
    <property type="component" value="Unassembled WGS sequence"/>
</dbReference>
<sequence length="129" mass="14935">KLDTQYKLKAAENLHLLWQSFYDFNYHPGDDMTVHVQKLSSIADKLKELGQPLDNMQLVTKALATIPEKFRIVRSVWANVPLNERTIDNLLQRLRLEENVAKSYENNNTTDRTAFSAHHHNKARGSHNP</sequence>
<protein>
    <recommendedName>
        <fullName evidence="4">Copia protein (Gag-int-pol protein)</fullName>
    </recommendedName>
</protein>
<accession>A0A162CV42</accession>
<feature type="non-terminal residue" evidence="2">
    <location>
        <position position="129"/>
    </location>
</feature>
<evidence type="ECO:0008006" key="4">
    <source>
        <dbReference type="Google" id="ProtNLM"/>
    </source>
</evidence>
<feature type="region of interest" description="Disordered" evidence="1">
    <location>
        <begin position="105"/>
        <end position="129"/>
    </location>
</feature>
<proteinExistence type="predicted"/>
<evidence type="ECO:0000313" key="2">
    <source>
        <dbReference type="EMBL" id="KZR99623.1"/>
    </source>
</evidence>
<dbReference type="AlphaFoldDB" id="A0A162CV42"/>
<feature type="non-terminal residue" evidence="2">
    <location>
        <position position="1"/>
    </location>
</feature>
<reference evidence="2 3" key="1">
    <citation type="submission" date="2016-03" db="EMBL/GenBank/DDBJ databases">
        <title>EvidentialGene: Evidence-directed Construction of Genes on Genomes.</title>
        <authorList>
            <person name="Gilbert D.G."/>
            <person name="Choi J.-H."/>
            <person name="Mockaitis K."/>
            <person name="Colbourne J."/>
            <person name="Pfrender M."/>
        </authorList>
    </citation>
    <scope>NUCLEOTIDE SEQUENCE [LARGE SCALE GENOMIC DNA]</scope>
    <source>
        <strain evidence="2 3">Xinb3</strain>
        <tissue evidence="2">Complete organism</tissue>
    </source>
</reference>
<dbReference type="OrthoDB" id="413361at2759"/>
<dbReference type="Pfam" id="PF14223">
    <property type="entry name" value="Retrotran_gag_2"/>
    <property type="match status" value="1"/>
</dbReference>
<name>A0A162CV42_9CRUS</name>
<organism evidence="2 3">
    <name type="scientific">Daphnia magna</name>
    <dbReference type="NCBI Taxonomy" id="35525"/>
    <lineage>
        <taxon>Eukaryota</taxon>
        <taxon>Metazoa</taxon>
        <taxon>Ecdysozoa</taxon>
        <taxon>Arthropoda</taxon>
        <taxon>Crustacea</taxon>
        <taxon>Branchiopoda</taxon>
        <taxon>Diplostraca</taxon>
        <taxon>Cladocera</taxon>
        <taxon>Anomopoda</taxon>
        <taxon>Daphniidae</taxon>
        <taxon>Daphnia</taxon>
    </lineage>
</organism>